<evidence type="ECO:0000256" key="2">
    <source>
        <dbReference type="SAM" id="MobiDB-lite"/>
    </source>
</evidence>
<gene>
    <name evidence="5" type="ORF">BN1708_006287</name>
</gene>
<organism evidence="5 6">
    <name type="scientific">Verticillium longisporum</name>
    <name type="common">Verticillium dahliae var. longisporum</name>
    <dbReference type="NCBI Taxonomy" id="100787"/>
    <lineage>
        <taxon>Eukaryota</taxon>
        <taxon>Fungi</taxon>
        <taxon>Dikarya</taxon>
        <taxon>Ascomycota</taxon>
        <taxon>Pezizomycotina</taxon>
        <taxon>Sordariomycetes</taxon>
        <taxon>Hypocreomycetidae</taxon>
        <taxon>Glomerellales</taxon>
        <taxon>Plectosphaerellaceae</taxon>
        <taxon>Verticillium</taxon>
    </lineage>
</organism>
<name>A0A0G4MIS8_VERLO</name>
<evidence type="ECO:0000313" key="6">
    <source>
        <dbReference type="Proteomes" id="UP000044602"/>
    </source>
</evidence>
<dbReference type="InterPro" id="IPR051589">
    <property type="entry name" value="Sialate-O-sulfotransferase"/>
</dbReference>
<dbReference type="SMART" id="SM00321">
    <property type="entry name" value="WSC"/>
    <property type="match status" value="2"/>
</dbReference>
<dbReference type="Pfam" id="PF01822">
    <property type="entry name" value="WSC"/>
    <property type="match status" value="2"/>
</dbReference>
<protein>
    <recommendedName>
        <fullName evidence="4">WSC domain-containing protein</fullName>
    </recommendedName>
</protein>
<accession>A0A0G4MIS8</accession>
<dbReference type="PANTHER" id="PTHR45964:SF5">
    <property type="entry name" value="WSCD FAMILY MEMBER CG9164"/>
    <property type="match status" value="1"/>
</dbReference>
<evidence type="ECO:0000256" key="3">
    <source>
        <dbReference type="SAM" id="SignalP"/>
    </source>
</evidence>
<evidence type="ECO:0000313" key="5">
    <source>
        <dbReference type="EMBL" id="CRK34144.1"/>
    </source>
</evidence>
<dbReference type="InterPro" id="IPR002889">
    <property type="entry name" value="WSC_carb-bd"/>
</dbReference>
<feature type="compositionally biased region" description="Low complexity" evidence="2">
    <location>
        <begin position="299"/>
        <end position="390"/>
    </location>
</feature>
<sequence length="716" mass="76519">MAPVKAWAAFAALSLVSTVQAWHVELPPCLDNFQPFVNSGCYANTDGKSMPYRSSTSSREMTVEKCTAECKGNGYRYAGLEYYGVCYCGNTVNGAELAAGDCNFPCNGDKNETCGGDRKLSVFEDRTFPATDAVTIENYVDTGCWTDHSQIGKSLSWPQDQLDKSVMTPSLCTEACRQGGFPYAGVEYGQECWCGAVMGNETRSVDASQCGMACKGDKTKTCGGRSRINIFFAKEFQSLEPCGHQSGQPPVSSPPVSSSVEITSTLVSSSLTIVSSSLPLSSPASTTEVWSSHFYVEPSSSSSSSSSSTSSSSSSSSSTSSSSFSSSSSSSSSSSTTSSTTAPCDTETPTSSTTSSTTAPCDTETPSSTTSSTTAPCDTETPTSSTTSTQAPPPPTTTVPITTTRPTITTTSTRSPPVCTTVVVTTPKHEYCCGNWCSTPIPDFNNWDTCAKAKAKCGLQVAACMNQAGWPGAIQCFNFQQWCQNIDMFCGWMCRQGWDWSCSKNSYLNFYKPIGGDSKPVTSTSTFPCTATTTTTMPPATTTAVVPPPKGICIQPSNPWWGYGPGNPVGKIPLPVVTCNDLEHEFKGGNPFKMYSNSESSKCRSYTRPNVPSACADACRQQYDSCNAVYAKGCWSFKSWRNRREIGASDEAPVSAALADRSPNLDAVIDKRTFGQFFGDNFWDATNKCKAQYDDCINVNRGVTGAGVCWSFGTWW</sequence>
<feature type="chain" id="PRO_5002567341" description="WSC domain-containing protein" evidence="3">
    <location>
        <begin position="22"/>
        <end position="716"/>
    </location>
</feature>
<dbReference type="AlphaFoldDB" id="A0A0G4MIS8"/>
<evidence type="ECO:0000259" key="4">
    <source>
        <dbReference type="PROSITE" id="PS51212"/>
    </source>
</evidence>
<feature type="compositionally biased region" description="Low complexity" evidence="2">
    <location>
        <begin position="398"/>
        <end position="414"/>
    </location>
</feature>
<reference evidence="5 6" key="1">
    <citation type="submission" date="2015-05" db="EMBL/GenBank/DDBJ databases">
        <authorList>
            <person name="Wang D.B."/>
            <person name="Wang M."/>
        </authorList>
    </citation>
    <scope>NUCLEOTIDE SEQUENCE [LARGE SCALE GENOMIC DNA]</scope>
    <source>
        <strain evidence="5">VL1</strain>
    </source>
</reference>
<proteinExistence type="predicted"/>
<keyword evidence="6" id="KW-1185">Reference proteome</keyword>
<dbReference type="STRING" id="100787.A0A0G4MIS8"/>
<keyword evidence="3" id="KW-0732">Signal</keyword>
<dbReference type="PANTHER" id="PTHR45964">
    <property type="entry name" value="WSCD FAMILY MEMBER CG9164"/>
    <property type="match status" value="1"/>
</dbReference>
<feature type="domain" description="WSC" evidence="4">
    <location>
        <begin position="138"/>
        <end position="234"/>
    </location>
</feature>
<dbReference type="Proteomes" id="UP000044602">
    <property type="component" value="Unassembled WGS sequence"/>
</dbReference>
<feature type="signal peptide" evidence="3">
    <location>
        <begin position="1"/>
        <end position="21"/>
    </location>
</feature>
<feature type="domain" description="WSC" evidence="4">
    <location>
        <begin position="35"/>
        <end position="126"/>
    </location>
</feature>
<feature type="region of interest" description="Disordered" evidence="2">
    <location>
        <begin position="298"/>
        <end position="414"/>
    </location>
</feature>
<dbReference type="PROSITE" id="PS51212">
    <property type="entry name" value="WSC"/>
    <property type="match status" value="2"/>
</dbReference>
<keyword evidence="1" id="KW-0677">Repeat</keyword>
<evidence type="ECO:0000256" key="1">
    <source>
        <dbReference type="ARBA" id="ARBA00022737"/>
    </source>
</evidence>
<dbReference type="EMBL" id="CVQH01022861">
    <property type="protein sequence ID" value="CRK34144.1"/>
    <property type="molecule type" value="Genomic_DNA"/>
</dbReference>